<evidence type="ECO:0000313" key="2">
    <source>
        <dbReference type="Proteomes" id="UP001057074"/>
    </source>
</evidence>
<gene>
    <name evidence="1" type="ORF">KU660_07155</name>
</gene>
<organism evidence="1 2">
    <name type="scientific">Klebsiella africana</name>
    <dbReference type="NCBI Taxonomy" id="2489010"/>
    <lineage>
        <taxon>Bacteria</taxon>
        <taxon>Pseudomonadati</taxon>
        <taxon>Pseudomonadota</taxon>
        <taxon>Gammaproteobacteria</taxon>
        <taxon>Enterobacterales</taxon>
        <taxon>Enterobacteriaceae</taxon>
        <taxon>Klebsiella/Raoultella group</taxon>
        <taxon>Klebsiella</taxon>
    </lineage>
</organism>
<dbReference type="Proteomes" id="UP001057074">
    <property type="component" value="Chromosome"/>
</dbReference>
<protein>
    <submittedName>
        <fullName evidence="1">Uncharacterized protein</fullName>
    </submittedName>
</protein>
<accession>A0ACD4ARW1</accession>
<evidence type="ECO:0000313" key="1">
    <source>
        <dbReference type="EMBL" id="USB42509.1"/>
    </source>
</evidence>
<sequence length="53" mass="5927">MVIADQSCSFYATFPVRAGNRVKFVKIKLQYCLKGEDTSITGETAAPERKKTK</sequence>
<keyword evidence="2" id="KW-1185">Reference proteome</keyword>
<name>A0ACD4ARW1_9ENTR</name>
<proteinExistence type="predicted"/>
<dbReference type="EMBL" id="CP077823">
    <property type="protein sequence ID" value="USB42509.1"/>
    <property type="molecule type" value="Genomic_DNA"/>
</dbReference>
<reference evidence="1" key="1">
    <citation type="journal article" date="2022" name="Environ. Microbiol.">
        <title>Transmission of Klebsiella strains and plasmids within and between grey-headed flying fox colonies.</title>
        <authorList>
            <person name="Vezina B."/>
            <person name="Judd L.M."/>
            <person name="McDougall F.K."/>
            <person name="Boardman W.S.J."/>
            <person name="Power M.L."/>
            <person name="Hawkey J."/>
            <person name="Brisse S."/>
            <person name="Monk J.M."/>
            <person name="Holt K.E."/>
            <person name="Wyres K.L."/>
        </authorList>
    </citation>
    <scope>NUCLEOTIDE SEQUENCE</scope>
    <source>
        <strain evidence="1">FF1019</strain>
    </source>
</reference>